<dbReference type="InterPro" id="IPR021851">
    <property type="entry name" value="DUF3455"/>
</dbReference>
<keyword evidence="1" id="KW-0732">Signal</keyword>
<proteinExistence type="predicted"/>
<name>U4LND8_PYROM</name>
<protein>
    <recommendedName>
        <fullName evidence="4">Malate dehydrogenase</fullName>
    </recommendedName>
</protein>
<evidence type="ECO:0008006" key="4">
    <source>
        <dbReference type="Google" id="ProtNLM"/>
    </source>
</evidence>
<organism evidence="2 3">
    <name type="scientific">Pyronema omphalodes (strain CBS 100304)</name>
    <name type="common">Pyronema confluens</name>
    <dbReference type="NCBI Taxonomy" id="1076935"/>
    <lineage>
        <taxon>Eukaryota</taxon>
        <taxon>Fungi</taxon>
        <taxon>Dikarya</taxon>
        <taxon>Ascomycota</taxon>
        <taxon>Pezizomycotina</taxon>
        <taxon>Pezizomycetes</taxon>
        <taxon>Pezizales</taxon>
        <taxon>Pyronemataceae</taxon>
        <taxon>Pyronema</taxon>
    </lineage>
</organism>
<gene>
    <name evidence="2" type="ORF">PCON_02359</name>
</gene>
<dbReference type="AlphaFoldDB" id="U4LND8"/>
<dbReference type="eggNOG" id="ENOG502S85Z">
    <property type="taxonomic scope" value="Eukaryota"/>
</dbReference>
<keyword evidence="3" id="KW-1185">Reference proteome</keyword>
<evidence type="ECO:0000256" key="1">
    <source>
        <dbReference type="SAM" id="SignalP"/>
    </source>
</evidence>
<dbReference type="PANTHER" id="PTHR35567:SF1">
    <property type="entry name" value="CONSERVED FUNGAL PROTEIN (AFU_ORTHOLOGUE AFUA_1G14230)"/>
    <property type="match status" value="1"/>
</dbReference>
<feature type="chain" id="PRO_5004652204" description="Malate dehydrogenase" evidence="1">
    <location>
        <begin position="21"/>
        <end position="243"/>
    </location>
</feature>
<feature type="signal peptide" evidence="1">
    <location>
        <begin position="1"/>
        <end position="20"/>
    </location>
</feature>
<dbReference type="OrthoDB" id="1859733at2759"/>
<dbReference type="Proteomes" id="UP000018144">
    <property type="component" value="Unassembled WGS sequence"/>
</dbReference>
<evidence type="ECO:0000313" key="2">
    <source>
        <dbReference type="EMBL" id="CCX15900.1"/>
    </source>
</evidence>
<reference evidence="2 3" key="1">
    <citation type="journal article" date="2013" name="PLoS Genet.">
        <title>The genome and development-dependent transcriptomes of Pyronema confluens: a window into fungal evolution.</title>
        <authorList>
            <person name="Traeger S."/>
            <person name="Altegoer F."/>
            <person name="Freitag M."/>
            <person name="Gabaldon T."/>
            <person name="Kempken F."/>
            <person name="Kumar A."/>
            <person name="Marcet-Houben M."/>
            <person name="Poggeler S."/>
            <person name="Stajich J.E."/>
            <person name="Nowrousian M."/>
        </authorList>
    </citation>
    <scope>NUCLEOTIDE SEQUENCE [LARGE SCALE GENOMIC DNA]</scope>
    <source>
        <strain evidence="3">CBS 100304</strain>
        <tissue evidence="2">Vegetative mycelium</tissue>
    </source>
</reference>
<sequence length="243" mass="26346">MQIVSVFTLVVAGFSALSSAAPHWRPKTAHELSERVAGCPLDKAVLPMVNEPGMKELSNPSKSYPVRVVIGRGTQNYTCASSSESDVPVATGAKAHLYDASCLAQYAPEILHSLPSALLDIDKGKTGRFITKQASMWAGEDTDINVGVHIFNAEKTPIFDYAKQEPNDIFYGKKNEGVKAPNKANKGEYGAVDWLLLGAVQTGEVKYSAAYRVVTAGGSPPPTCKGMKKNFEVTYATEYWFYD</sequence>
<dbReference type="PANTHER" id="PTHR35567">
    <property type="entry name" value="MALATE DEHYDROGENASE (AFU_ORTHOLOGUE AFUA_2G13800)"/>
    <property type="match status" value="1"/>
</dbReference>
<dbReference type="Pfam" id="PF11937">
    <property type="entry name" value="DUF3455"/>
    <property type="match status" value="1"/>
</dbReference>
<accession>U4LND8</accession>
<evidence type="ECO:0000313" key="3">
    <source>
        <dbReference type="Proteomes" id="UP000018144"/>
    </source>
</evidence>
<dbReference type="EMBL" id="HF936265">
    <property type="protein sequence ID" value="CCX15900.1"/>
    <property type="molecule type" value="Genomic_DNA"/>
</dbReference>